<dbReference type="PANTHER" id="PTHR23416:SF54">
    <property type="entry name" value="ACETYLTRANSFERASE, CYSE_LACA_LPXA_NODL FAMILY (AFU_ORTHOLOGUE AFUA_2G08430)-RELATED"/>
    <property type="match status" value="1"/>
</dbReference>
<dbReference type="AlphaFoldDB" id="A0AAN6VD98"/>
<dbReference type="SUPFAM" id="SSF51161">
    <property type="entry name" value="Trimeric LpxA-like enzymes"/>
    <property type="match status" value="1"/>
</dbReference>
<evidence type="ECO:0000256" key="2">
    <source>
        <dbReference type="SAM" id="MobiDB-lite"/>
    </source>
</evidence>
<dbReference type="Proteomes" id="UP001302745">
    <property type="component" value="Unassembled WGS sequence"/>
</dbReference>
<protein>
    <submittedName>
        <fullName evidence="4">Trimeric LpxA-like protein</fullName>
    </submittedName>
</protein>
<keyword evidence="3" id="KW-0472">Membrane</keyword>
<dbReference type="PROSITE" id="PS00101">
    <property type="entry name" value="HEXAPEP_TRANSFERASES"/>
    <property type="match status" value="1"/>
</dbReference>
<keyword evidence="3" id="KW-0812">Transmembrane</keyword>
<dbReference type="EMBL" id="MU857171">
    <property type="protein sequence ID" value="KAK4149338.1"/>
    <property type="molecule type" value="Genomic_DNA"/>
</dbReference>
<reference evidence="4" key="1">
    <citation type="journal article" date="2023" name="Mol. Phylogenet. Evol.">
        <title>Genome-scale phylogeny and comparative genomics of the fungal order Sordariales.</title>
        <authorList>
            <person name="Hensen N."/>
            <person name="Bonometti L."/>
            <person name="Westerberg I."/>
            <person name="Brannstrom I.O."/>
            <person name="Guillou S."/>
            <person name="Cros-Aarteil S."/>
            <person name="Calhoun S."/>
            <person name="Haridas S."/>
            <person name="Kuo A."/>
            <person name="Mondo S."/>
            <person name="Pangilinan J."/>
            <person name="Riley R."/>
            <person name="LaButti K."/>
            <person name="Andreopoulos B."/>
            <person name="Lipzen A."/>
            <person name="Chen C."/>
            <person name="Yan M."/>
            <person name="Daum C."/>
            <person name="Ng V."/>
            <person name="Clum A."/>
            <person name="Steindorff A."/>
            <person name="Ohm R.A."/>
            <person name="Martin F."/>
            <person name="Silar P."/>
            <person name="Natvig D.O."/>
            <person name="Lalanne C."/>
            <person name="Gautier V."/>
            <person name="Ament-Velasquez S.L."/>
            <person name="Kruys A."/>
            <person name="Hutchinson M.I."/>
            <person name="Powell A.J."/>
            <person name="Barry K."/>
            <person name="Miller A.N."/>
            <person name="Grigoriev I.V."/>
            <person name="Debuchy R."/>
            <person name="Gladieux P."/>
            <person name="Hiltunen Thoren M."/>
            <person name="Johannesson H."/>
        </authorList>
    </citation>
    <scope>NUCLEOTIDE SEQUENCE</scope>
    <source>
        <strain evidence="4">CBS 538.74</strain>
    </source>
</reference>
<dbReference type="Gene3D" id="2.160.10.10">
    <property type="entry name" value="Hexapeptide repeat proteins"/>
    <property type="match status" value="1"/>
</dbReference>
<organism evidence="4 5">
    <name type="scientific">Chaetomidium leptoderma</name>
    <dbReference type="NCBI Taxonomy" id="669021"/>
    <lineage>
        <taxon>Eukaryota</taxon>
        <taxon>Fungi</taxon>
        <taxon>Dikarya</taxon>
        <taxon>Ascomycota</taxon>
        <taxon>Pezizomycotina</taxon>
        <taxon>Sordariomycetes</taxon>
        <taxon>Sordariomycetidae</taxon>
        <taxon>Sordariales</taxon>
        <taxon>Chaetomiaceae</taxon>
        <taxon>Chaetomidium</taxon>
    </lineage>
</organism>
<dbReference type="InterPro" id="IPR051159">
    <property type="entry name" value="Hexapeptide_acetyltransf"/>
</dbReference>
<feature type="compositionally biased region" description="Acidic residues" evidence="2">
    <location>
        <begin position="295"/>
        <end position="308"/>
    </location>
</feature>
<name>A0AAN6VD98_9PEZI</name>
<feature type="compositionally biased region" description="Polar residues" evidence="2">
    <location>
        <begin position="253"/>
        <end position="264"/>
    </location>
</feature>
<keyword evidence="1" id="KW-0808">Transferase</keyword>
<feature type="transmembrane region" description="Helical" evidence="3">
    <location>
        <begin position="378"/>
        <end position="400"/>
    </location>
</feature>
<evidence type="ECO:0000256" key="3">
    <source>
        <dbReference type="SAM" id="Phobius"/>
    </source>
</evidence>
<gene>
    <name evidence="4" type="ORF">C8A00DRAFT_47029</name>
</gene>
<keyword evidence="3" id="KW-1133">Transmembrane helix</keyword>
<keyword evidence="5" id="KW-1185">Reference proteome</keyword>
<feature type="region of interest" description="Disordered" evidence="2">
    <location>
        <begin position="252"/>
        <end position="308"/>
    </location>
</feature>
<evidence type="ECO:0000313" key="4">
    <source>
        <dbReference type="EMBL" id="KAK4149338.1"/>
    </source>
</evidence>
<proteinExistence type="predicted"/>
<evidence type="ECO:0000256" key="1">
    <source>
        <dbReference type="ARBA" id="ARBA00022679"/>
    </source>
</evidence>
<dbReference type="Pfam" id="PF00132">
    <property type="entry name" value="Hexapep"/>
    <property type="match status" value="1"/>
</dbReference>
<accession>A0AAN6VD98</accession>
<dbReference type="InterPro" id="IPR011004">
    <property type="entry name" value="Trimer_LpxA-like_sf"/>
</dbReference>
<dbReference type="PANTHER" id="PTHR23416">
    <property type="entry name" value="SIALIC ACID SYNTHASE-RELATED"/>
    <property type="match status" value="1"/>
</dbReference>
<comment type="caution">
    <text evidence="4">The sequence shown here is derived from an EMBL/GenBank/DDBJ whole genome shotgun (WGS) entry which is preliminary data.</text>
</comment>
<evidence type="ECO:0000313" key="5">
    <source>
        <dbReference type="Proteomes" id="UP001302745"/>
    </source>
</evidence>
<dbReference type="GO" id="GO:0008374">
    <property type="term" value="F:O-acyltransferase activity"/>
    <property type="evidence" value="ECO:0007669"/>
    <property type="project" value="TreeGrafter"/>
</dbReference>
<dbReference type="CDD" id="cd03357">
    <property type="entry name" value="LbH_MAT_GAT"/>
    <property type="match status" value="1"/>
</dbReference>
<sequence>MSSDSTIASMSDDNEGTHFPEVVFPAGNSDFRAVRNRCARACREFNNTPDDADPEERSQKWLDIVRPDRDRTEDCILAVTHDQTFANPALTAKTPFVKPPISIDYGIRLYVGGSTFINRNCTIMDTPVADVVIGEGCNIGPGCTITGVAHPLRLDERLQRYSMGQPVTIGNDVWIGANVTILGGITIGDGAVIGACSLVKHDVPPMTVAFGSPARVVARLSDIKPTVPGSAVTATTLADAVGLGNRLPMRRFFTSTKGPSSCEVSASAPPGGQDGGRRRRGRRGANGVVDSVGVGEDEDEDEDDDEDGLGFDLLDGVVVSPPRRHRFSVASSGSSLRTAAQSLLTERLGSSGEREVRGLLQRRSRQQLRSRRSEVQTIAVMTLVIALLTAFFFAGVYLGASRGSGFGPAYL</sequence>
<dbReference type="InterPro" id="IPR018357">
    <property type="entry name" value="Hexapep_transf_CS"/>
</dbReference>
<dbReference type="InterPro" id="IPR001451">
    <property type="entry name" value="Hexapep"/>
</dbReference>
<reference evidence="4" key="2">
    <citation type="submission" date="2023-05" db="EMBL/GenBank/DDBJ databases">
        <authorList>
            <consortium name="Lawrence Berkeley National Laboratory"/>
            <person name="Steindorff A."/>
            <person name="Hensen N."/>
            <person name="Bonometti L."/>
            <person name="Westerberg I."/>
            <person name="Brannstrom I.O."/>
            <person name="Guillou S."/>
            <person name="Cros-Aarteil S."/>
            <person name="Calhoun S."/>
            <person name="Haridas S."/>
            <person name="Kuo A."/>
            <person name="Mondo S."/>
            <person name="Pangilinan J."/>
            <person name="Riley R."/>
            <person name="Labutti K."/>
            <person name="Andreopoulos B."/>
            <person name="Lipzen A."/>
            <person name="Chen C."/>
            <person name="Yanf M."/>
            <person name="Daum C."/>
            <person name="Ng V."/>
            <person name="Clum A."/>
            <person name="Ohm R."/>
            <person name="Martin F."/>
            <person name="Silar P."/>
            <person name="Natvig D."/>
            <person name="Lalanne C."/>
            <person name="Gautier V."/>
            <person name="Ament-Velasquez S.L."/>
            <person name="Kruys A."/>
            <person name="Hutchinson M.I."/>
            <person name="Powell A.J."/>
            <person name="Barry K."/>
            <person name="Miller A.N."/>
            <person name="Grigoriev I.V."/>
            <person name="Debuchy R."/>
            <person name="Gladieux P."/>
            <person name="Thoren M.H."/>
            <person name="Johannesson H."/>
        </authorList>
    </citation>
    <scope>NUCLEOTIDE SEQUENCE</scope>
    <source>
        <strain evidence="4">CBS 538.74</strain>
    </source>
</reference>